<accession>A0AAE3N953</accession>
<evidence type="ECO:0000256" key="2">
    <source>
        <dbReference type="ARBA" id="ARBA00023015"/>
    </source>
</evidence>
<evidence type="ECO:0000256" key="4">
    <source>
        <dbReference type="ARBA" id="ARBA00023163"/>
    </source>
</evidence>
<dbReference type="RefSeq" id="WP_271428043.1">
    <property type="nucleotide sequence ID" value="NZ_JAQIPB010000003.1"/>
</dbReference>
<reference evidence="6" key="1">
    <citation type="submission" date="2023-01" db="EMBL/GenBank/DDBJ databases">
        <title>Xenophilus mangrovi sp. nov., isolated from soil of Mangrove nature reserve.</title>
        <authorList>
            <person name="Xu S."/>
            <person name="Liu Z."/>
            <person name="Xu Y."/>
        </authorList>
    </citation>
    <scope>NUCLEOTIDE SEQUENCE</scope>
    <source>
        <strain evidence="6">YW8</strain>
    </source>
</reference>
<sequence>MRLKDIDLNLLVAFDALMRECHVTRAAYRLEISQSSMSLALAKLRTLFQDPLLIKSGSALQPTVKARNLAPAVEQVLNSIDRLVHEEQPFDPAHAQETVSMIVIDYIDFVVMPQLASALQQAAPDVRLNIVGPNPRRLGEVMTNGEIDLALSYFPSPPDSVRTRPLFNDRLVGVARTGHPMLQGPLTLEGFCAQRHVAVEPAAGATMYNALVDDALRRHGRERQVALSKPTFLGVPFIVAQSDLIAMMPERVALKFRALAPVTLFEPPFELEPLTINLMWHDRTHNNTFHRWLRGLITQVCGDIEAQAGVA</sequence>
<name>A0AAE3N953_9BURK</name>
<organism evidence="6 7">
    <name type="scientific">Xenophilus arseniciresistens</name>
    <dbReference type="NCBI Taxonomy" id="1283306"/>
    <lineage>
        <taxon>Bacteria</taxon>
        <taxon>Pseudomonadati</taxon>
        <taxon>Pseudomonadota</taxon>
        <taxon>Betaproteobacteria</taxon>
        <taxon>Burkholderiales</taxon>
        <taxon>Comamonadaceae</taxon>
        <taxon>Xenophilus</taxon>
    </lineage>
</organism>
<proteinExistence type="inferred from homology"/>
<evidence type="ECO:0000256" key="3">
    <source>
        <dbReference type="ARBA" id="ARBA00023125"/>
    </source>
</evidence>
<comment type="similarity">
    <text evidence="1">Belongs to the LysR transcriptional regulatory family.</text>
</comment>
<dbReference type="InterPro" id="IPR037402">
    <property type="entry name" value="YidZ_PBP2"/>
</dbReference>
<dbReference type="Gene3D" id="1.10.10.10">
    <property type="entry name" value="Winged helix-like DNA-binding domain superfamily/Winged helix DNA-binding domain"/>
    <property type="match status" value="1"/>
</dbReference>
<keyword evidence="2" id="KW-0805">Transcription regulation</keyword>
<evidence type="ECO:0000313" key="6">
    <source>
        <dbReference type="EMBL" id="MDA7416814.1"/>
    </source>
</evidence>
<keyword evidence="3" id="KW-0238">DNA-binding</keyword>
<dbReference type="Pfam" id="PF00126">
    <property type="entry name" value="HTH_1"/>
    <property type="match status" value="1"/>
</dbReference>
<dbReference type="GO" id="GO:0003677">
    <property type="term" value="F:DNA binding"/>
    <property type="evidence" value="ECO:0007669"/>
    <property type="project" value="UniProtKB-KW"/>
</dbReference>
<dbReference type="CDD" id="cd08417">
    <property type="entry name" value="PBP2_Nitroaromatics_like"/>
    <property type="match status" value="1"/>
</dbReference>
<dbReference type="InterPro" id="IPR005119">
    <property type="entry name" value="LysR_subst-bd"/>
</dbReference>
<protein>
    <submittedName>
        <fullName evidence="6">LysR family transcriptional regulator</fullName>
    </submittedName>
</protein>
<evidence type="ECO:0000313" key="7">
    <source>
        <dbReference type="Proteomes" id="UP001212602"/>
    </source>
</evidence>
<dbReference type="AlphaFoldDB" id="A0AAE3N953"/>
<dbReference type="Gene3D" id="3.40.190.10">
    <property type="entry name" value="Periplasmic binding protein-like II"/>
    <property type="match status" value="2"/>
</dbReference>
<dbReference type="PANTHER" id="PTHR30118">
    <property type="entry name" value="HTH-TYPE TRANSCRIPTIONAL REGULATOR LEUO-RELATED"/>
    <property type="match status" value="1"/>
</dbReference>
<keyword evidence="4" id="KW-0804">Transcription</keyword>
<dbReference type="PANTHER" id="PTHR30118:SF15">
    <property type="entry name" value="TRANSCRIPTIONAL REGULATORY PROTEIN"/>
    <property type="match status" value="1"/>
</dbReference>
<dbReference type="InterPro" id="IPR036390">
    <property type="entry name" value="WH_DNA-bd_sf"/>
</dbReference>
<gene>
    <name evidence="6" type="ORF">PGB34_10600</name>
</gene>
<dbReference type="SUPFAM" id="SSF53850">
    <property type="entry name" value="Periplasmic binding protein-like II"/>
    <property type="match status" value="1"/>
</dbReference>
<dbReference type="Proteomes" id="UP001212602">
    <property type="component" value="Unassembled WGS sequence"/>
</dbReference>
<evidence type="ECO:0000259" key="5">
    <source>
        <dbReference type="PROSITE" id="PS50931"/>
    </source>
</evidence>
<dbReference type="PROSITE" id="PS50931">
    <property type="entry name" value="HTH_LYSR"/>
    <property type="match status" value="1"/>
</dbReference>
<keyword evidence="7" id="KW-1185">Reference proteome</keyword>
<dbReference type="InterPro" id="IPR036388">
    <property type="entry name" value="WH-like_DNA-bd_sf"/>
</dbReference>
<dbReference type="EMBL" id="JAQIPB010000003">
    <property type="protein sequence ID" value="MDA7416814.1"/>
    <property type="molecule type" value="Genomic_DNA"/>
</dbReference>
<dbReference type="InterPro" id="IPR000847">
    <property type="entry name" value="LysR_HTH_N"/>
</dbReference>
<evidence type="ECO:0000256" key="1">
    <source>
        <dbReference type="ARBA" id="ARBA00009437"/>
    </source>
</evidence>
<dbReference type="GO" id="GO:0003700">
    <property type="term" value="F:DNA-binding transcription factor activity"/>
    <property type="evidence" value="ECO:0007669"/>
    <property type="project" value="InterPro"/>
</dbReference>
<comment type="caution">
    <text evidence="6">The sequence shown here is derived from an EMBL/GenBank/DDBJ whole genome shotgun (WGS) entry which is preliminary data.</text>
</comment>
<dbReference type="Pfam" id="PF03466">
    <property type="entry name" value="LysR_substrate"/>
    <property type="match status" value="1"/>
</dbReference>
<feature type="domain" description="HTH lysR-type" evidence="5">
    <location>
        <begin position="6"/>
        <end position="63"/>
    </location>
</feature>
<dbReference type="InterPro" id="IPR050389">
    <property type="entry name" value="LysR-type_TF"/>
</dbReference>
<dbReference type="SUPFAM" id="SSF46785">
    <property type="entry name" value="Winged helix' DNA-binding domain"/>
    <property type="match status" value="1"/>
</dbReference>